<dbReference type="Proteomes" id="UP000295278">
    <property type="component" value="Unassembled WGS sequence"/>
</dbReference>
<comment type="caution">
    <text evidence="1">The sequence shown here is derived from an EMBL/GenBank/DDBJ whole genome shotgun (WGS) entry which is preliminary data.</text>
</comment>
<dbReference type="EMBL" id="SMFM01000003">
    <property type="protein sequence ID" value="TDD76297.1"/>
    <property type="molecule type" value="Genomic_DNA"/>
</dbReference>
<evidence type="ECO:0000313" key="1">
    <source>
        <dbReference type="EMBL" id="TDD76297.1"/>
    </source>
</evidence>
<name>A0A4V2YU55_9FLAO</name>
<organism evidence="1 2">
    <name type="scientific">Flavobacterium caseinilyticum</name>
    <dbReference type="NCBI Taxonomy" id="2541732"/>
    <lineage>
        <taxon>Bacteria</taxon>
        <taxon>Pseudomonadati</taxon>
        <taxon>Bacteroidota</taxon>
        <taxon>Flavobacteriia</taxon>
        <taxon>Flavobacteriales</taxon>
        <taxon>Flavobacteriaceae</taxon>
        <taxon>Flavobacterium</taxon>
    </lineage>
</organism>
<dbReference type="RefSeq" id="WP_131909424.1">
    <property type="nucleotide sequence ID" value="NZ_SMFM01000003.1"/>
</dbReference>
<dbReference type="OrthoDB" id="1364893at2"/>
<keyword evidence="2" id="KW-1185">Reference proteome</keyword>
<accession>A0A4V2YU55</accession>
<reference evidence="1 2" key="1">
    <citation type="submission" date="2019-03" db="EMBL/GenBank/DDBJ databases">
        <title>Flavobacterium AT-3-2 sp. nov., isolated from arctic soil.</title>
        <authorList>
            <person name="Chaudhary D.K."/>
        </authorList>
    </citation>
    <scope>NUCLEOTIDE SEQUENCE [LARGE SCALE GENOMIC DNA]</scope>
    <source>
        <strain evidence="1 2">AT-3-2</strain>
    </source>
</reference>
<protein>
    <submittedName>
        <fullName evidence="1">Uncharacterized protein</fullName>
    </submittedName>
</protein>
<proteinExistence type="predicted"/>
<sequence>MKASENIFGEAITIKRTDKIHSPQHNNKWDRYLDDYNNYLKEYKKHFKNSQNGDEISLSLYPYMKAKWEVLKERIAKASAEKRLTEKQIKRVTKINMKTV</sequence>
<gene>
    <name evidence="1" type="ORF">E0F89_08725</name>
</gene>
<dbReference type="AlphaFoldDB" id="A0A4V2YU55"/>
<evidence type="ECO:0000313" key="2">
    <source>
        <dbReference type="Proteomes" id="UP000295278"/>
    </source>
</evidence>